<accession>A0A7I7VWC2</accession>
<dbReference type="RefSeq" id="WP_244949069.1">
    <property type="nucleotide sequence ID" value="NZ_AP022605.1"/>
</dbReference>
<sequence>MNGAVDNDWQTVALREHFAQGPIAGVYELDPETTARIHNPPNFGALEAALAAIHQRRIRPDM</sequence>
<dbReference type="EMBL" id="AP022605">
    <property type="protein sequence ID" value="BBZ08932.1"/>
    <property type="molecule type" value="Genomic_DNA"/>
</dbReference>
<proteinExistence type="predicted"/>
<protein>
    <submittedName>
        <fullName evidence="1">Uncharacterized protein</fullName>
    </submittedName>
</protein>
<evidence type="ECO:0000313" key="2">
    <source>
        <dbReference type="Proteomes" id="UP000467201"/>
    </source>
</evidence>
<dbReference type="KEGG" id="mdr:MDOR_31010"/>
<name>A0A7I7VWC2_9MYCO</name>
<organism evidence="1 2">
    <name type="scientific">Mycolicibacterium doricum</name>
    <dbReference type="NCBI Taxonomy" id="126673"/>
    <lineage>
        <taxon>Bacteria</taxon>
        <taxon>Bacillati</taxon>
        <taxon>Actinomycetota</taxon>
        <taxon>Actinomycetes</taxon>
        <taxon>Mycobacteriales</taxon>
        <taxon>Mycobacteriaceae</taxon>
        <taxon>Mycolicibacterium</taxon>
    </lineage>
</organism>
<dbReference type="AlphaFoldDB" id="A0A7I7VWC2"/>
<reference evidence="1 2" key="1">
    <citation type="journal article" date="2019" name="Emerg. Microbes Infect.">
        <title>Comprehensive subspecies identification of 175 nontuberculous mycobacteria species based on 7547 genomic profiles.</title>
        <authorList>
            <person name="Matsumoto Y."/>
            <person name="Kinjo T."/>
            <person name="Motooka D."/>
            <person name="Nabeya D."/>
            <person name="Jung N."/>
            <person name="Uechi K."/>
            <person name="Horii T."/>
            <person name="Iida T."/>
            <person name="Fujita J."/>
            <person name="Nakamura S."/>
        </authorList>
    </citation>
    <scope>NUCLEOTIDE SEQUENCE [LARGE SCALE GENOMIC DNA]</scope>
    <source>
        <strain evidence="1 2">JCM 12405</strain>
    </source>
</reference>
<evidence type="ECO:0000313" key="1">
    <source>
        <dbReference type="EMBL" id="BBZ08932.1"/>
    </source>
</evidence>
<gene>
    <name evidence="1" type="ORF">MDOR_31010</name>
</gene>
<dbReference type="Proteomes" id="UP000467201">
    <property type="component" value="Chromosome"/>
</dbReference>